<feature type="domain" description="YqgU-like 6-bladed beta-propeller" evidence="1">
    <location>
        <begin position="100"/>
        <end position="362"/>
    </location>
</feature>
<dbReference type="InterPro" id="IPR011042">
    <property type="entry name" value="6-blade_b-propeller_TolB-like"/>
</dbReference>
<dbReference type="Gene3D" id="2.120.10.30">
    <property type="entry name" value="TolB, C-terminal domain"/>
    <property type="match status" value="1"/>
</dbReference>
<accession>A0A2V2ZRC0</accession>
<comment type="caution">
    <text evidence="2">The sequence shown here is derived from an EMBL/GenBank/DDBJ whole genome shotgun (WGS) entry which is preliminary data.</text>
</comment>
<evidence type="ECO:0000259" key="1">
    <source>
        <dbReference type="Pfam" id="PF21101"/>
    </source>
</evidence>
<dbReference type="Pfam" id="PF21101">
    <property type="entry name" value="YqgU"/>
    <property type="match status" value="1"/>
</dbReference>
<gene>
    <name evidence="2" type="ORF">DFO73_110168</name>
</gene>
<organism evidence="2 3">
    <name type="scientific">Cytobacillus oceanisediminis</name>
    <dbReference type="NCBI Taxonomy" id="665099"/>
    <lineage>
        <taxon>Bacteria</taxon>
        <taxon>Bacillati</taxon>
        <taxon>Bacillota</taxon>
        <taxon>Bacilli</taxon>
        <taxon>Bacillales</taxon>
        <taxon>Bacillaceae</taxon>
        <taxon>Cytobacillus</taxon>
    </lineage>
</organism>
<dbReference type="AlphaFoldDB" id="A0A2V2ZRC0"/>
<proteinExistence type="predicted"/>
<dbReference type="SUPFAM" id="SSF69322">
    <property type="entry name" value="Tricorn protease domain 2"/>
    <property type="match status" value="1"/>
</dbReference>
<dbReference type="OrthoDB" id="2168335at2"/>
<evidence type="ECO:0000313" key="2">
    <source>
        <dbReference type="EMBL" id="PWW26595.1"/>
    </source>
</evidence>
<evidence type="ECO:0000313" key="3">
    <source>
        <dbReference type="Proteomes" id="UP000247150"/>
    </source>
</evidence>
<dbReference type="EMBL" id="QGTW01000010">
    <property type="protein sequence ID" value="PWW26595.1"/>
    <property type="molecule type" value="Genomic_DNA"/>
</dbReference>
<dbReference type="PROSITE" id="PS51257">
    <property type="entry name" value="PROKAR_LIPOPROTEIN"/>
    <property type="match status" value="1"/>
</dbReference>
<protein>
    <recommendedName>
        <fullName evidence="1">YqgU-like 6-bladed beta-propeller domain-containing protein</fullName>
    </recommendedName>
</protein>
<sequence>MKIIHITHRCRFLFLLLFLLIFIISIVGCEQAEKTEIQPESKQEDQSSEVSVSPAEYKKDRIVPIKAIAEEFQGANGWLSDEIIVYTVNAGTKSSVYVYNLFTGEQNLLFESSAPIATVTISPTGKYVLIRSSPGTYENILTVVKGNGKVLMNESLSSFDLAVEWNPYNEESLLVSSFTEDWDFTSFHMDIETGSLQELKIREPFAKWAKNGQLLFLGWDSEDPSLFAPLIMQSINGDNETEVMDNIFQFDAAKNRVMTITVPSDESEQAVYTFMDNNFRKLSSLTVPHLTRFSDWLVPYYDWAEGNFITFQPLYSAESDMYAGGFQLIAFDSETGAKEVVMEGMENTPISCSPNGKACLAGFYLEELIILDSKEKVPLVENKGI</sequence>
<dbReference type="Proteomes" id="UP000247150">
    <property type="component" value="Unassembled WGS sequence"/>
</dbReference>
<dbReference type="InterPro" id="IPR048421">
    <property type="entry name" value="YqgU_beta-prop"/>
</dbReference>
<reference evidence="2 3" key="1">
    <citation type="submission" date="2018-05" db="EMBL/GenBank/DDBJ databases">
        <title>Freshwater and sediment microbial communities from various areas in North America, analyzing microbe dynamics in response to fracking.</title>
        <authorList>
            <person name="Lamendella R."/>
        </authorList>
    </citation>
    <scope>NUCLEOTIDE SEQUENCE [LARGE SCALE GENOMIC DNA]</scope>
    <source>
        <strain evidence="2 3">15_TX</strain>
    </source>
</reference>
<dbReference type="RefSeq" id="WP_110066175.1">
    <property type="nucleotide sequence ID" value="NZ_QGTW01000010.1"/>
</dbReference>
<name>A0A2V2ZRC0_9BACI</name>